<dbReference type="Proteomes" id="UP000650833">
    <property type="component" value="Unassembled WGS sequence"/>
</dbReference>
<dbReference type="GO" id="GO:0003677">
    <property type="term" value="F:DNA binding"/>
    <property type="evidence" value="ECO:0007669"/>
    <property type="project" value="InterPro"/>
</dbReference>
<evidence type="ECO:0000256" key="10">
    <source>
        <dbReference type="ARBA" id="ARBA00023172"/>
    </source>
</evidence>
<keyword evidence="10" id="KW-0233">DNA recombination</keyword>
<feature type="compositionally biased region" description="Acidic residues" evidence="14">
    <location>
        <begin position="145"/>
        <end position="158"/>
    </location>
</feature>
<evidence type="ECO:0000256" key="12">
    <source>
        <dbReference type="ARBA" id="ARBA00023242"/>
    </source>
</evidence>
<evidence type="ECO:0000256" key="11">
    <source>
        <dbReference type="ARBA" id="ARBA00023204"/>
    </source>
</evidence>
<dbReference type="GO" id="GO:0005634">
    <property type="term" value="C:nucleus"/>
    <property type="evidence" value="ECO:0007669"/>
    <property type="project" value="UniProtKB-SubCell"/>
</dbReference>
<dbReference type="GO" id="GO:0048476">
    <property type="term" value="C:Holliday junction resolvase complex"/>
    <property type="evidence" value="ECO:0007669"/>
    <property type="project" value="InterPro"/>
</dbReference>
<dbReference type="GO" id="GO:0031297">
    <property type="term" value="P:replication fork processing"/>
    <property type="evidence" value="ECO:0007669"/>
    <property type="project" value="TreeGrafter"/>
</dbReference>
<evidence type="ECO:0000256" key="5">
    <source>
        <dbReference type="ARBA" id="ARBA00022723"/>
    </source>
</evidence>
<comment type="similarity">
    <text evidence="3">Belongs to the EME1/MMS4 family.</text>
</comment>
<evidence type="ECO:0000256" key="14">
    <source>
        <dbReference type="SAM" id="MobiDB-lite"/>
    </source>
</evidence>
<dbReference type="AlphaFoldDB" id="A0A8H7QZ13"/>
<protein>
    <recommendedName>
        <fullName evidence="15">ERCC4 domain-containing protein</fullName>
    </recommendedName>
</protein>
<keyword evidence="7" id="KW-0227">DNA damage</keyword>
<dbReference type="InterPro" id="IPR042530">
    <property type="entry name" value="EME1/EME2_C"/>
</dbReference>
<dbReference type="PANTHER" id="PTHR21077:SF5">
    <property type="entry name" value="CROSSOVER JUNCTION ENDONUCLEASE MMS4"/>
    <property type="match status" value="1"/>
</dbReference>
<keyword evidence="12" id="KW-0539">Nucleus</keyword>
<keyword evidence="9" id="KW-0460">Magnesium</keyword>
<dbReference type="PANTHER" id="PTHR21077">
    <property type="entry name" value="EME1 PROTEIN"/>
    <property type="match status" value="1"/>
</dbReference>
<dbReference type="InterPro" id="IPR006166">
    <property type="entry name" value="ERCC4_domain"/>
</dbReference>
<evidence type="ECO:0000256" key="2">
    <source>
        <dbReference type="ARBA" id="ARBA00004123"/>
    </source>
</evidence>
<dbReference type="EMBL" id="JAEPRC010000320">
    <property type="protein sequence ID" value="KAG2200338.1"/>
    <property type="molecule type" value="Genomic_DNA"/>
</dbReference>
<keyword evidence="11" id="KW-0234">DNA repair</keyword>
<feature type="region of interest" description="Disordered" evidence="14">
    <location>
        <begin position="294"/>
        <end position="313"/>
    </location>
</feature>
<dbReference type="Pfam" id="PF21292">
    <property type="entry name" value="EME1-MUS81_C"/>
    <property type="match status" value="1"/>
</dbReference>
<evidence type="ECO:0000313" key="17">
    <source>
        <dbReference type="Proteomes" id="UP000650833"/>
    </source>
</evidence>
<comment type="cofactor">
    <cofactor evidence="1">
        <name>Mg(2+)</name>
        <dbReference type="ChEBI" id="CHEBI:18420"/>
    </cofactor>
</comment>
<proteinExistence type="inferred from homology"/>
<name>A0A8H7QZ13_9FUNG</name>
<keyword evidence="17" id="KW-1185">Reference proteome</keyword>
<dbReference type="GO" id="GO:0008821">
    <property type="term" value="F:crossover junction DNA endonuclease activity"/>
    <property type="evidence" value="ECO:0007669"/>
    <property type="project" value="TreeGrafter"/>
</dbReference>
<keyword evidence="6" id="KW-0255">Endonuclease</keyword>
<evidence type="ECO:0000256" key="6">
    <source>
        <dbReference type="ARBA" id="ARBA00022759"/>
    </source>
</evidence>
<dbReference type="Pfam" id="PF02732">
    <property type="entry name" value="ERCC4"/>
    <property type="match status" value="1"/>
</dbReference>
<dbReference type="GO" id="GO:0031573">
    <property type="term" value="P:mitotic intra-S DNA damage checkpoint signaling"/>
    <property type="evidence" value="ECO:0007669"/>
    <property type="project" value="TreeGrafter"/>
</dbReference>
<dbReference type="GO" id="GO:0006302">
    <property type="term" value="P:double-strand break repair"/>
    <property type="evidence" value="ECO:0007669"/>
    <property type="project" value="TreeGrafter"/>
</dbReference>
<evidence type="ECO:0000256" key="9">
    <source>
        <dbReference type="ARBA" id="ARBA00022842"/>
    </source>
</evidence>
<evidence type="ECO:0000256" key="1">
    <source>
        <dbReference type="ARBA" id="ARBA00001946"/>
    </source>
</evidence>
<accession>A0A8H7QZ13</accession>
<evidence type="ECO:0000256" key="4">
    <source>
        <dbReference type="ARBA" id="ARBA00022722"/>
    </source>
</evidence>
<comment type="caution">
    <text evidence="16">The sequence shown here is derived from an EMBL/GenBank/DDBJ whole genome shotgun (WGS) entry which is preliminary data.</text>
</comment>
<keyword evidence="13" id="KW-0469">Meiosis</keyword>
<keyword evidence="4" id="KW-0540">Nuclease</keyword>
<dbReference type="InterPro" id="IPR033310">
    <property type="entry name" value="Mms4/EME1/EME2"/>
</dbReference>
<sequence>MSNLEELADQVLAIDSSKSRSDIIMDLEHTKSVESTVNRIFDGHFLNGTEHDPSKSAFLILDSDEDIDDERSQQIKESSLLDPIPITLQDSLEELTFDTNSKNFTSNYNDVQSTKAVKSIQMGDVFDDIFSTPPPAESRGSFSIIEDDSQNEDDDNDEPLSSSAPSFLSLDDNIEPILDTKEDEKSISVFGTHFDDVDDTVDELPSATDFFDDLLTQKPPTPVIELDDDDDDDDIEFISSEEKNKSIDRKGKGRAFDFDAPLKPSRNNRRRLDTDVVDIDIDVIEDFEPLTATERKEKEKEEKKRKREQLAEEKRQKKIEMLEEKQRLKMQKQLEKERKTLFEKENRIRADRNEILKEIIVDVHPDFLETKPGQLLELVLVKKEAEIQNLLLRHPNPSFTLSWRRKTNSEWDQDSQAFIPLSNTKIVQEPVVLVYVDIPEFTKRIQNKTIDRYIDIIERDCDGCQIMLLIEGLEVYYKKKKLLKRREFELQVRNSLNETHATTSKKKKGLAHMEDGLNPADVEECLNYLQLVRGIMLIPTKDDEDTASWIESLTTDLALGRYKSKNINNVYKVSKSGTDPKDTYFKMLQEIQLCTSPIAKSVLHTYPTLQSLDQAYQRKNVAQGELLLADLEVERSVFRSRDRKINRVMSKKIYTIFNSDDPEQIIY</sequence>
<keyword evidence="8" id="KW-0378">Hydrolase</keyword>
<evidence type="ECO:0000259" key="15">
    <source>
        <dbReference type="Pfam" id="PF02732"/>
    </source>
</evidence>
<dbReference type="OrthoDB" id="343092at2759"/>
<comment type="subcellular location">
    <subcellularLocation>
        <location evidence="2">Nucleus</location>
    </subcellularLocation>
</comment>
<feature type="domain" description="ERCC4" evidence="15">
    <location>
        <begin position="407"/>
        <end position="553"/>
    </location>
</feature>
<evidence type="ECO:0000313" key="16">
    <source>
        <dbReference type="EMBL" id="KAG2200338.1"/>
    </source>
</evidence>
<feature type="compositionally biased region" description="Low complexity" evidence="14">
    <location>
        <begin position="159"/>
        <end position="170"/>
    </location>
</feature>
<evidence type="ECO:0000256" key="3">
    <source>
        <dbReference type="ARBA" id="ARBA00005313"/>
    </source>
</evidence>
<dbReference type="GO" id="GO:0000712">
    <property type="term" value="P:resolution of meiotic recombination intermediates"/>
    <property type="evidence" value="ECO:0007669"/>
    <property type="project" value="TreeGrafter"/>
</dbReference>
<dbReference type="CDD" id="cd14376">
    <property type="entry name" value="CUE_AUP1_AMFR_like"/>
    <property type="match status" value="1"/>
</dbReference>
<dbReference type="Gene3D" id="1.10.8.10">
    <property type="entry name" value="DNA helicase RuvA subunit, C-terminal domain"/>
    <property type="match status" value="1"/>
</dbReference>
<keyword evidence="5" id="KW-0479">Metal-binding</keyword>
<evidence type="ECO:0000256" key="13">
    <source>
        <dbReference type="ARBA" id="ARBA00023254"/>
    </source>
</evidence>
<evidence type="ECO:0000256" key="7">
    <source>
        <dbReference type="ARBA" id="ARBA00022763"/>
    </source>
</evidence>
<organism evidence="16 17">
    <name type="scientific">Mucor plumbeus</name>
    <dbReference type="NCBI Taxonomy" id="97098"/>
    <lineage>
        <taxon>Eukaryota</taxon>
        <taxon>Fungi</taxon>
        <taxon>Fungi incertae sedis</taxon>
        <taxon>Mucoromycota</taxon>
        <taxon>Mucoromycotina</taxon>
        <taxon>Mucoromycetes</taxon>
        <taxon>Mucorales</taxon>
        <taxon>Mucorineae</taxon>
        <taxon>Mucoraceae</taxon>
        <taxon>Mucor</taxon>
    </lineage>
</organism>
<feature type="region of interest" description="Disordered" evidence="14">
    <location>
        <begin position="128"/>
        <end position="171"/>
    </location>
</feature>
<reference evidence="16" key="1">
    <citation type="submission" date="2020-12" db="EMBL/GenBank/DDBJ databases">
        <title>Metabolic potential, ecology and presence of endohyphal bacteria is reflected in genomic diversity of Mucoromycotina.</title>
        <authorList>
            <person name="Muszewska A."/>
            <person name="Okrasinska A."/>
            <person name="Steczkiewicz K."/>
            <person name="Drgas O."/>
            <person name="Orlowska M."/>
            <person name="Perlinska-Lenart U."/>
            <person name="Aleksandrzak-Piekarczyk T."/>
            <person name="Szatraj K."/>
            <person name="Zielenkiewicz U."/>
            <person name="Pilsyk S."/>
            <person name="Malc E."/>
            <person name="Mieczkowski P."/>
            <person name="Kruszewska J.S."/>
            <person name="Biernat P."/>
            <person name="Pawlowska J."/>
        </authorList>
    </citation>
    <scope>NUCLEOTIDE SEQUENCE</scope>
    <source>
        <strain evidence="16">CBS 226.32</strain>
    </source>
</reference>
<evidence type="ECO:0000256" key="8">
    <source>
        <dbReference type="ARBA" id="ARBA00022801"/>
    </source>
</evidence>
<gene>
    <name evidence="16" type="ORF">INT46_002378</name>
</gene>
<dbReference type="Gene3D" id="1.10.150.670">
    <property type="entry name" value="Crossover junction endonuclease EME1, DNA-binding domain"/>
    <property type="match status" value="1"/>
</dbReference>
<dbReference type="GO" id="GO:0046872">
    <property type="term" value="F:metal ion binding"/>
    <property type="evidence" value="ECO:0007669"/>
    <property type="project" value="UniProtKB-KW"/>
</dbReference>
<dbReference type="Gene3D" id="3.40.50.10130">
    <property type="match status" value="1"/>
</dbReference>